<evidence type="ECO:0000313" key="9">
    <source>
        <dbReference type="Proteomes" id="UP000053328"/>
    </source>
</evidence>
<proteinExistence type="predicted"/>
<organism evidence="8 9">
    <name type="scientific">Exophiala spinifera</name>
    <dbReference type="NCBI Taxonomy" id="91928"/>
    <lineage>
        <taxon>Eukaryota</taxon>
        <taxon>Fungi</taxon>
        <taxon>Dikarya</taxon>
        <taxon>Ascomycota</taxon>
        <taxon>Pezizomycotina</taxon>
        <taxon>Eurotiomycetes</taxon>
        <taxon>Chaetothyriomycetidae</taxon>
        <taxon>Chaetothyriales</taxon>
        <taxon>Herpotrichiellaceae</taxon>
        <taxon>Exophiala</taxon>
    </lineage>
</organism>
<keyword evidence="3" id="KW-0677">Repeat</keyword>
<dbReference type="CDD" id="cd12148">
    <property type="entry name" value="fungal_TF_MHR"/>
    <property type="match status" value="1"/>
</dbReference>
<dbReference type="Proteomes" id="UP000053328">
    <property type="component" value="Unassembled WGS sequence"/>
</dbReference>
<evidence type="ECO:0000313" key="8">
    <source>
        <dbReference type="EMBL" id="KIW10998.1"/>
    </source>
</evidence>
<reference evidence="8 9" key="1">
    <citation type="submission" date="2015-01" db="EMBL/GenBank/DDBJ databases">
        <title>The Genome Sequence of Exophiala spinifera CBS89968.</title>
        <authorList>
            <consortium name="The Broad Institute Genomics Platform"/>
            <person name="Cuomo C."/>
            <person name="de Hoog S."/>
            <person name="Gorbushina A."/>
            <person name="Stielow B."/>
            <person name="Teixiera M."/>
            <person name="Abouelleil A."/>
            <person name="Chapman S.B."/>
            <person name="Priest M."/>
            <person name="Young S.K."/>
            <person name="Wortman J."/>
            <person name="Nusbaum C."/>
            <person name="Birren B."/>
        </authorList>
    </citation>
    <scope>NUCLEOTIDE SEQUENCE [LARGE SCALE GENOMIC DNA]</scope>
    <source>
        <strain evidence="8 9">CBS 89968</strain>
    </source>
</reference>
<dbReference type="OrthoDB" id="654211at2759"/>
<keyword evidence="9" id="KW-1185">Reference proteome</keyword>
<dbReference type="GO" id="GO:0000978">
    <property type="term" value="F:RNA polymerase II cis-regulatory region sequence-specific DNA binding"/>
    <property type="evidence" value="ECO:0007669"/>
    <property type="project" value="InterPro"/>
</dbReference>
<dbReference type="HOGENOM" id="CLU_012538_1_1_1"/>
<feature type="domain" description="Xylanolytic transcriptional activator regulatory" evidence="7">
    <location>
        <begin position="108"/>
        <end position="374"/>
    </location>
</feature>
<dbReference type="Pfam" id="PF04082">
    <property type="entry name" value="Fungal_trans"/>
    <property type="match status" value="1"/>
</dbReference>
<dbReference type="GO" id="GO:0000981">
    <property type="term" value="F:DNA-binding transcription factor activity, RNA polymerase II-specific"/>
    <property type="evidence" value="ECO:0007669"/>
    <property type="project" value="InterPro"/>
</dbReference>
<dbReference type="GeneID" id="27337380"/>
<evidence type="ECO:0000256" key="1">
    <source>
        <dbReference type="ARBA" id="ARBA00004123"/>
    </source>
</evidence>
<keyword evidence="6" id="KW-0539">Nucleus</keyword>
<accession>A0A0D2AWD0</accession>
<dbReference type="EMBL" id="KN847499">
    <property type="protein sequence ID" value="KIW10998.1"/>
    <property type="molecule type" value="Genomic_DNA"/>
</dbReference>
<dbReference type="AlphaFoldDB" id="A0A0D2AWD0"/>
<comment type="subcellular location">
    <subcellularLocation>
        <location evidence="1">Nucleus</location>
    </subcellularLocation>
</comment>
<gene>
    <name evidence="8" type="ORF">PV08_10297</name>
</gene>
<name>A0A0D2AWD0_9EURO</name>
<dbReference type="GO" id="GO:0005634">
    <property type="term" value="C:nucleus"/>
    <property type="evidence" value="ECO:0007669"/>
    <property type="project" value="UniProtKB-SubCell"/>
</dbReference>
<evidence type="ECO:0000256" key="3">
    <source>
        <dbReference type="ARBA" id="ARBA00022737"/>
    </source>
</evidence>
<dbReference type="GO" id="GO:0008270">
    <property type="term" value="F:zinc ion binding"/>
    <property type="evidence" value="ECO:0007669"/>
    <property type="project" value="UniProtKB-KW"/>
</dbReference>
<dbReference type="InterPro" id="IPR051059">
    <property type="entry name" value="VerF-like"/>
</dbReference>
<evidence type="ECO:0000256" key="5">
    <source>
        <dbReference type="ARBA" id="ARBA00022833"/>
    </source>
</evidence>
<evidence type="ECO:0000259" key="7">
    <source>
        <dbReference type="Pfam" id="PF04082"/>
    </source>
</evidence>
<dbReference type="VEuPathDB" id="FungiDB:PV08_10297"/>
<dbReference type="PANTHER" id="PTHR40626:SF3">
    <property type="entry name" value="TRANSCRIPTION FACTOR WITH C2H2 AND ZN(2)-CYS(6) DNA BINDING DOMAIN (EUROFUNG)-RELATED"/>
    <property type="match status" value="1"/>
</dbReference>
<evidence type="ECO:0000256" key="6">
    <source>
        <dbReference type="ARBA" id="ARBA00023242"/>
    </source>
</evidence>
<dbReference type="GO" id="GO:0000785">
    <property type="term" value="C:chromatin"/>
    <property type="evidence" value="ECO:0007669"/>
    <property type="project" value="TreeGrafter"/>
</dbReference>
<keyword evidence="5" id="KW-0862">Zinc</keyword>
<dbReference type="PANTHER" id="PTHR40626">
    <property type="entry name" value="MIP31509P"/>
    <property type="match status" value="1"/>
</dbReference>
<dbReference type="RefSeq" id="XP_016231214.1">
    <property type="nucleotide sequence ID" value="XM_016384612.1"/>
</dbReference>
<sequence length="493" mass="56274">MPEDFPCNDWMETLVSDTTDSATHDSNARLTAASIPSETTTKEPWIGGQPANATAYDPLYEVAREIVARLNSTILKKAPNSPIRLEPGEALMKRADDFFSPDNLRRFIELYWSTWYPHWPVIHRPTFIYTNIPYTLIAVMVLIGASYSADPEDGYWAKLFCDAVEETIFGDEYFGDSSSYSALNAVCVNRRLRALQAAHAMCLCQFWEGDDRAKRRVRKHRYGQVVAMARELGFAKAMHLDFVSLSEAEFDWEDFAFKEELIRTLNYIVVLDGGFVMMNNMPPRVLPSELRADLVCPEACFQASTKAACFNHLRTWVSHPLWRGRRISIAEALKIISSSRELDSETVQFFTHLGDVNLGILIIAIHSVIFHIRSSIGLQYGCQSFQYWLRNWNCIWILRSRENVPQAFGTPSPSEKAVDDSEGRWRGPGFMKNSLQFWYLAQIVLRWACDQQSDPQYTLVSTAPNYSTNYDQADMATLKALLRLEYSSRKPPG</sequence>
<protein>
    <recommendedName>
        <fullName evidence="7">Xylanolytic transcriptional activator regulatory domain-containing protein</fullName>
    </recommendedName>
</protein>
<keyword evidence="4" id="KW-0863">Zinc-finger</keyword>
<dbReference type="InterPro" id="IPR007219">
    <property type="entry name" value="XnlR_reg_dom"/>
</dbReference>
<dbReference type="STRING" id="91928.A0A0D2AWD0"/>
<evidence type="ECO:0000256" key="2">
    <source>
        <dbReference type="ARBA" id="ARBA00022723"/>
    </source>
</evidence>
<dbReference type="GO" id="GO:0006351">
    <property type="term" value="P:DNA-templated transcription"/>
    <property type="evidence" value="ECO:0007669"/>
    <property type="project" value="InterPro"/>
</dbReference>
<keyword evidence="2" id="KW-0479">Metal-binding</keyword>
<evidence type="ECO:0000256" key="4">
    <source>
        <dbReference type="ARBA" id="ARBA00022771"/>
    </source>
</evidence>